<name>A0A239DX14_9ACTN</name>
<evidence type="ECO:0000313" key="1">
    <source>
        <dbReference type="EMBL" id="SNS36887.1"/>
    </source>
</evidence>
<protein>
    <submittedName>
        <fullName evidence="1">Uncharacterized protein</fullName>
    </submittedName>
</protein>
<dbReference type="AlphaFoldDB" id="A0A239DX14"/>
<dbReference type="EMBL" id="FZOF01000005">
    <property type="protein sequence ID" value="SNS36887.1"/>
    <property type="molecule type" value="Genomic_DNA"/>
</dbReference>
<gene>
    <name evidence="1" type="ORF">SAMN05216252_105199</name>
</gene>
<sequence>MDVDTWPVLPDTERDQWNYLPGRTLGPLRMDMHREEVIAALDAHGFTSKSDGYSPGWDPVCFAKESSPLSQAAVECYFYTDGELAYVQVDGRLGPQVTCEGIRLIGRVPSQLAQEMEAHANAHDIGVRYSPAGDFSCDGFQLELGAQRAGDQVVSWALFFISGDDHSNTRDNAPKAVWHRW</sequence>
<keyword evidence="2" id="KW-1185">Reference proteome</keyword>
<accession>A0A239DX14</accession>
<dbReference type="Proteomes" id="UP000198280">
    <property type="component" value="Unassembled WGS sequence"/>
</dbReference>
<reference evidence="1 2" key="1">
    <citation type="submission" date="2017-06" db="EMBL/GenBank/DDBJ databases">
        <authorList>
            <person name="Kim H.J."/>
            <person name="Triplett B.A."/>
        </authorList>
    </citation>
    <scope>NUCLEOTIDE SEQUENCE [LARGE SCALE GENOMIC DNA]</scope>
    <source>
        <strain evidence="1 2">CGMCC 4.1858</strain>
    </source>
</reference>
<evidence type="ECO:0000313" key="2">
    <source>
        <dbReference type="Proteomes" id="UP000198280"/>
    </source>
</evidence>
<dbReference type="RefSeq" id="WP_089223767.1">
    <property type="nucleotide sequence ID" value="NZ_FZOF01000005.1"/>
</dbReference>
<proteinExistence type="predicted"/>
<organism evidence="1 2">
    <name type="scientific">Actinacidiphila glaucinigra</name>
    <dbReference type="NCBI Taxonomy" id="235986"/>
    <lineage>
        <taxon>Bacteria</taxon>
        <taxon>Bacillati</taxon>
        <taxon>Actinomycetota</taxon>
        <taxon>Actinomycetes</taxon>
        <taxon>Kitasatosporales</taxon>
        <taxon>Streptomycetaceae</taxon>
        <taxon>Actinacidiphila</taxon>
    </lineage>
</organism>
<dbReference type="OrthoDB" id="3537017at2"/>